<accession>A0A432Y8J5</accession>
<dbReference type="GO" id="GO:0003677">
    <property type="term" value="F:DNA binding"/>
    <property type="evidence" value="ECO:0007669"/>
    <property type="project" value="UniProtKB-KW"/>
</dbReference>
<evidence type="ECO:0000313" key="8">
    <source>
        <dbReference type="EMBL" id="RUO57300.1"/>
    </source>
</evidence>
<feature type="domain" description="RNA polymerase sigma-70 region 2" evidence="6">
    <location>
        <begin position="24"/>
        <end position="90"/>
    </location>
</feature>
<evidence type="ECO:0000256" key="1">
    <source>
        <dbReference type="ARBA" id="ARBA00010641"/>
    </source>
</evidence>
<comment type="similarity">
    <text evidence="1">Belongs to the sigma-70 factor family. ECF subfamily.</text>
</comment>
<organism evidence="8 9">
    <name type="scientific">Idiomarina fontislapidosi</name>
    <dbReference type="NCBI Taxonomy" id="263723"/>
    <lineage>
        <taxon>Bacteria</taxon>
        <taxon>Pseudomonadati</taxon>
        <taxon>Pseudomonadota</taxon>
        <taxon>Gammaproteobacteria</taxon>
        <taxon>Alteromonadales</taxon>
        <taxon>Idiomarinaceae</taxon>
        <taxon>Idiomarina</taxon>
    </lineage>
</organism>
<dbReference type="Proteomes" id="UP000287330">
    <property type="component" value="Unassembled WGS sequence"/>
</dbReference>
<dbReference type="OrthoDB" id="9784272at2"/>
<proteinExistence type="inferred from homology"/>
<evidence type="ECO:0000256" key="5">
    <source>
        <dbReference type="ARBA" id="ARBA00023163"/>
    </source>
</evidence>
<dbReference type="InterPro" id="IPR014284">
    <property type="entry name" value="RNA_pol_sigma-70_dom"/>
</dbReference>
<dbReference type="InterPro" id="IPR007627">
    <property type="entry name" value="RNA_pol_sigma70_r2"/>
</dbReference>
<keyword evidence="5" id="KW-0804">Transcription</keyword>
<dbReference type="EMBL" id="PIPV01000003">
    <property type="protein sequence ID" value="RUO57300.1"/>
    <property type="molecule type" value="Genomic_DNA"/>
</dbReference>
<evidence type="ECO:0000259" key="6">
    <source>
        <dbReference type="Pfam" id="PF04542"/>
    </source>
</evidence>
<evidence type="ECO:0000256" key="3">
    <source>
        <dbReference type="ARBA" id="ARBA00023082"/>
    </source>
</evidence>
<dbReference type="InterPro" id="IPR013324">
    <property type="entry name" value="RNA_pol_sigma_r3/r4-like"/>
</dbReference>
<keyword evidence="4" id="KW-0238">DNA-binding</keyword>
<dbReference type="GO" id="GO:0006352">
    <property type="term" value="P:DNA-templated transcription initiation"/>
    <property type="evidence" value="ECO:0007669"/>
    <property type="project" value="InterPro"/>
</dbReference>
<feature type="domain" description="RNA polymerase sigma factor 70 region 4 type 2" evidence="7">
    <location>
        <begin position="123"/>
        <end position="174"/>
    </location>
</feature>
<sequence length="183" mass="21332">MFKKSDKKLASQALKGSQAAWVELVKRYEKLVYHYGVRMLPSHDDALDLLQDTFSSVFRSLKDWNQDDKFKPWLMTIAHRRCVEFYRRRRTETADEGADAMLLDESTFGQPEVRLSDTQQQSALVTAIRQLPLPQRMVVELKFFQHLTTRAIAEQLHESENTIKSRLYSGVEKLKRDLEVVNG</sequence>
<dbReference type="InterPro" id="IPR036388">
    <property type="entry name" value="WH-like_DNA-bd_sf"/>
</dbReference>
<dbReference type="Pfam" id="PF04542">
    <property type="entry name" value="Sigma70_r2"/>
    <property type="match status" value="1"/>
</dbReference>
<dbReference type="AlphaFoldDB" id="A0A432Y8J5"/>
<dbReference type="NCBIfam" id="TIGR02937">
    <property type="entry name" value="sigma70-ECF"/>
    <property type="match status" value="1"/>
</dbReference>
<name>A0A432Y8J5_9GAMM</name>
<dbReference type="Gene3D" id="1.10.10.10">
    <property type="entry name" value="Winged helix-like DNA-binding domain superfamily/Winged helix DNA-binding domain"/>
    <property type="match status" value="1"/>
</dbReference>
<protein>
    <submittedName>
        <fullName evidence="8">RNA polymerase subunit sigma-70</fullName>
    </submittedName>
</protein>
<dbReference type="PANTHER" id="PTHR43133">
    <property type="entry name" value="RNA POLYMERASE ECF-TYPE SIGMA FACTO"/>
    <property type="match status" value="1"/>
</dbReference>
<gene>
    <name evidence="8" type="ORF">CWE25_05770</name>
</gene>
<evidence type="ECO:0000259" key="7">
    <source>
        <dbReference type="Pfam" id="PF08281"/>
    </source>
</evidence>
<dbReference type="Gene3D" id="1.10.1740.10">
    <property type="match status" value="1"/>
</dbReference>
<reference evidence="9" key="1">
    <citation type="journal article" date="2018" name="Front. Microbiol.">
        <title>Genome-Based Analysis Reveals the Taxonomy and Diversity of the Family Idiomarinaceae.</title>
        <authorList>
            <person name="Liu Y."/>
            <person name="Lai Q."/>
            <person name="Shao Z."/>
        </authorList>
    </citation>
    <scope>NUCLEOTIDE SEQUENCE [LARGE SCALE GENOMIC DNA]</scope>
    <source>
        <strain evidence="9">F23</strain>
    </source>
</reference>
<dbReference type="InterPro" id="IPR039425">
    <property type="entry name" value="RNA_pol_sigma-70-like"/>
</dbReference>
<evidence type="ECO:0000256" key="4">
    <source>
        <dbReference type="ARBA" id="ARBA00023125"/>
    </source>
</evidence>
<dbReference type="SUPFAM" id="SSF88946">
    <property type="entry name" value="Sigma2 domain of RNA polymerase sigma factors"/>
    <property type="match status" value="1"/>
</dbReference>
<dbReference type="PANTHER" id="PTHR43133:SF8">
    <property type="entry name" value="RNA POLYMERASE SIGMA FACTOR HI_1459-RELATED"/>
    <property type="match status" value="1"/>
</dbReference>
<keyword evidence="9" id="KW-1185">Reference proteome</keyword>
<evidence type="ECO:0000313" key="9">
    <source>
        <dbReference type="Proteomes" id="UP000287330"/>
    </source>
</evidence>
<comment type="caution">
    <text evidence="8">The sequence shown here is derived from an EMBL/GenBank/DDBJ whole genome shotgun (WGS) entry which is preliminary data.</text>
</comment>
<keyword evidence="2" id="KW-0805">Transcription regulation</keyword>
<keyword evidence="3" id="KW-0731">Sigma factor</keyword>
<dbReference type="RefSeq" id="WP_110574035.1">
    <property type="nucleotide sequence ID" value="NZ_PIPV01000003.1"/>
</dbReference>
<dbReference type="InterPro" id="IPR013325">
    <property type="entry name" value="RNA_pol_sigma_r2"/>
</dbReference>
<dbReference type="Pfam" id="PF08281">
    <property type="entry name" value="Sigma70_r4_2"/>
    <property type="match status" value="1"/>
</dbReference>
<dbReference type="GO" id="GO:0016987">
    <property type="term" value="F:sigma factor activity"/>
    <property type="evidence" value="ECO:0007669"/>
    <property type="project" value="UniProtKB-KW"/>
</dbReference>
<dbReference type="CDD" id="cd06171">
    <property type="entry name" value="Sigma70_r4"/>
    <property type="match status" value="1"/>
</dbReference>
<evidence type="ECO:0000256" key="2">
    <source>
        <dbReference type="ARBA" id="ARBA00023015"/>
    </source>
</evidence>
<dbReference type="SUPFAM" id="SSF88659">
    <property type="entry name" value="Sigma3 and sigma4 domains of RNA polymerase sigma factors"/>
    <property type="match status" value="1"/>
</dbReference>
<dbReference type="InterPro" id="IPR013249">
    <property type="entry name" value="RNA_pol_sigma70_r4_t2"/>
</dbReference>